<keyword evidence="3" id="KW-1185">Reference proteome</keyword>
<dbReference type="GO" id="GO:0071897">
    <property type="term" value="P:DNA biosynthetic process"/>
    <property type="evidence" value="ECO:0007669"/>
    <property type="project" value="UniProtKB-ARBA"/>
</dbReference>
<dbReference type="PANTHER" id="PTHR47331:SF1">
    <property type="entry name" value="GAG-LIKE PROTEIN"/>
    <property type="match status" value="1"/>
</dbReference>
<comment type="caution">
    <text evidence="2">The sequence shown here is derived from an EMBL/GenBank/DDBJ whole genome shotgun (WGS) entry which is preliminary data.</text>
</comment>
<dbReference type="Pfam" id="PF05380">
    <property type="entry name" value="Peptidase_A17"/>
    <property type="match status" value="1"/>
</dbReference>
<dbReference type="Proteomes" id="UP001314205">
    <property type="component" value="Unassembled WGS sequence"/>
</dbReference>
<organism evidence="2 3">
    <name type="scientific">Parnassius mnemosyne</name>
    <name type="common">clouded apollo</name>
    <dbReference type="NCBI Taxonomy" id="213953"/>
    <lineage>
        <taxon>Eukaryota</taxon>
        <taxon>Metazoa</taxon>
        <taxon>Ecdysozoa</taxon>
        <taxon>Arthropoda</taxon>
        <taxon>Hexapoda</taxon>
        <taxon>Insecta</taxon>
        <taxon>Pterygota</taxon>
        <taxon>Neoptera</taxon>
        <taxon>Endopterygota</taxon>
        <taxon>Lepidoptera</taxon>
        <taxon>Glossata</taxon>
        <taxon>Ditrysia</taxon>
        <taxon>Papilionoidea</taxon>
        <taxon>Papilionidae</taxon>
        <taxon>Parnassiinae</taxon>
        <taxon>Parnassini</taxon>
        <taxon>Parnassius</taxon>
        <taxon>Driopa</taxon>
    </lineage>
</organism>
<dbReference type="PANTHER" id="PTHR47331">
    <property type="entry name" value="PHD-TYPE DOMAIN-CONTAINING PROTEIN"/>
    <property type="match status" value="1"/>
</dbReference>
<evidence type="ECO:0000256" key="1">
    <source>
        <dbReference type="SAM" id="Coils"/>
    </source>
</evidence>
<protein>
    <recommendedName>
        <fullName evidence="4">Peptidase aspartic putative domain-containing protein</fullName>
    </recommendedName>
</protein>
<gene>
    <name evidence="2" type="ORF">PARMNEM_LOCUS4913</name>
</gene>
<proteinExistence type="predicted"/>
<dbReference type="InterPro" id="IPR008042">
    <property type="entry name" value="Retrotrans_Pao"/>
</dbReference>
<dbReference type="EMBL" id="CAVLGL010000057">
    <property type="protein sequence ID" value="CAK1583526.1"/>
    <property type="molecule type" value="Genomic_DNA"/>
</dbReference>
<evidence type="ECO:0000313" key="3">
    <source>
        <dbReference type="Proteomes" id="UP001314205"/>
    </source>
</evidence>
<dbReference type="Gene3D" id="3.30.70.270">
    <property type="match status" value="1"/>
</dbReference>
<name>A0AAV1KKG8_9NEOP</name>
<keyword evidence="1" id="KW-0175">Coiled coil</keyword>
<dbReference type="SUPFAM" id="SSF56672">
    <property type="entry name" value="DNA/RNA polymerases"/>
    <property type="match status" value="1"/>
</dbReference>
<evidence type="ECO:0000313" key="2">
    <source>
        <dbReference type="EMBL" id="CAK1583526.1"/>
    </source>
</evidence>
<reference evidence="2 3" key="1">
    <citation type="submission" date="2023-11" db="EMBL/GenBank/DDBJ databases">
        <authorList>
            <person name="Hedman E."/>
            <person name="Englund M."/>
            <person name="Stromberg M."/>
            <person name="Nyberg Akerstrom W."/>
            <person name="Nylinder S."/>
            <person name="Jareborg N."/>
            <person name="Kallberg Y."/>
            <person name="Kronander E."/>
        </authorList>
    </citation>
    <scope>NUCLEOTIDE SEQUENCE [LARGE SCALE GENOMIC DNA]</scope>
</reference>
<evidence type="ECO:0008006" key="4">
    <source>
        <dbReference type="Google" id="ProtNLM"/>
    </source>
</evidence>
<accession>A0AAV1KKG8</accession>
<dbReference type="AlphaFoldDB" id="A0AAV1KKG8"/>
<feature type="coiled-coil region" evidence="1">
    <location>
        <begin position="51"/>
        <end position="85"/>
    </location>
</feature>
<dbReference type="Gene3D" id="3.10.10.10">
    <property type="entry name" value="HIV Type 1 Reverse Transcriptase, subunit A, domain 1"/>
    <property type="match status" value="1"/>
</dbReference>
<sequence length="676" mass="75272">MAEEKIQKLIKLRSSIKSKVTIFNKYVKVLQSGGPPSDLQLLDLEGRFKKFDALYAQYDELQSQIEVLSDDSDAQELEREEFEGQYHSLAAAARSVLGARLARQCEQPLNRSLSSYEDASLQQTALVKVLDGTGAAHSARMLLDNGSTANFVTQSLCGKPGLSRRSVSSTVTGINSNSSHITQSCSLNIKSLLNDYSLTVDCLILPEITKALPSSFIDIQNIPLPMGISFADPSFNIPSAIDILVGAEVFWSVLCNNSIDLGKNQPKLYETKLGWLVSGHVARLKTPSSSPVCHFISEDSNPDLTRFWELDTVAAKHSLSPEERACEQSFLTNTGRSENGSFVVSMPLKNDPSVLGESFQMAKCRFLSLERKFLREPVFKDMYMEFMHEYERLGHMTENKESSFGDLQQLNYFLPHHGVIRESSLTTKLRTVFDASAVSSSGLSLNDIQMVGPTVQEDLYSILLRFRQHKYVITGDIEKMYRAIELNPAQRSLQQIIFRYDSSHPLKTYTLNTVTYGTASAPYLATKCLVSLASSALDSDVKQSIQRDFYIDDYLGGSSTIDDTIKLCKGVINTLKTANFNLRKFQSNNKLILHHVSSSLQSDNVLDIANSDSNVSSKTLGLNWICDLDILSFSINIELRDKVTKRHILSVISQIFDPLGLVGPCVIEAKLIMQRL</sequence>
<dbReference type="CDD" id="cd01644">
    <property type="entry name" value="RT_pepA17"/>
    <property type="match status" value="1"/>
</dbReference>
<dbReference type="InterPro" id="IPR043128">
    <property type="entry name" value="Rev_trsase/Diguanyl_cyclase"/>
</dbReference>
<dbReference type="InterPro" id="IPR043502">
    <property type="entry name" value="DNA/RNA_pol_sf"/>
</dbReference>